<organism evidence="1 2">
    <name type="scientific">Candidatus Woykebacteria bacterium RBG_16_44_10</name>
    <dbReference type="NCBI Taxonomy" id="1802597"/>
    <lineage>
        <taxon>Bacteria</taxon>
        <taxon>Candidatus Woykeibacteriota</taxon>
    </lineage>
</organism>
<proteinExistence type="predicted"/>
<evidence type="ECO:0000313" key="1">
    <source>
        <dbReference type="EMBL" id="OGY26630.1"/>
    </source>
</evidence>
<evidence type="ECO:0000313" key="2">
    <source>
        <dbReference type="Proteomes" id="UP000177588"/>
    </source>
</evidence>
<dbReference type="EMBL" id="MHCT01000003">
    <property type="protein sequence ID" value="OGY26630.1"/>
    <property type="molecule type" value="Genomic_DNA"/>
</dbReference>
<gene>
    <name evidence="1" type="ORF">A2Z24_02310</name>
</gene>
<reference evidence="1 2" key="1">
    <citation type="journal article" date="2016" name="Nat. Commun.">
        <title>Thousands of microbial genomes shed light on interconnected biogeochemical processes in an aquifer system.</title>
        <authorList>
            <person name="Anantharaman K."/>
            <person name="Brown C.T."/>
            <person name="Hug L.A."/>
            <person name="Sharon I."/>
            <person name="Castelle C.J."/>
            <person name="Probst A.J."/>
            <person name="Thomas B.C."/>
            <person name="Singh A."/>
            <person name="Wilkins M.J."/>
            <person name="Karaoz U."/>
            <person name="Brodie E.L."/>
            <person name="Williams K.H."/>
            <person name="Hubbard S.S."/>
            <person name="Banfield J.F."/>
        </authorList>
    </citation>
    <scope>NUCLEOTIDE SEQUENCE [LARGE SCALE GENOMIC DNA]</scope>
</reference>
<protein>
    <submittedName>
        <fullName evidence="1">Uncharacterized protein</fullName>
    </submittedName>
</protein>
<sequence length="92" mass="10754">MTFGHEKKKGGEREMEAEISELLDRLLTLLGVPQDPDTMWDSEETERKLVEIRSVLEGKEGLEPVCRFIVKLLNGEWDYEQEFYTYLEAAED</sequence>
<dbReference type="AlphaFoldDB" id="A0A1G1WGR1"/>
<comment type="caution">
    <text evidence="1">The sequence shown here is derived from an EMBL/GenBank/DDBJ whole genome shotgun (WGS) entry which is preliminary data.</text>
</comment>
<accession>A0A1G1WGR1</accession>
<dbReference type="Proteomes" id="UP000177588">
    <property type="component" value="Unassembled WGS sequence"/>
</dbReference>
<dbReference type="STRING" id="1802597.A2Z24_02310"/>
<name>A0A1G1WGR1_9BACT</name>